<dbReference type="InterPro" id="IPR036116">
    <property type="entry name" value="FN3_sf"/>
</dbReference>
<reference evidence="1 2" key="2">
    <citation type="submission" date="2018-10" db="EMBL/GenBank/DDBJ databases">
        <authorList>
            <consortium name="Pathogen Informatics"/>
        </authorList>
    </citation>
    <scope>NUCLEOTIDE SEQUENCE [LARGE SCALE GENOMIC DNA]</scope>
</reference>
<protein>
    <submittedName>
        <fullName evidence="3">Fibronectin type-III domain-containing protein</fullName>
    </submittedName>
</protein>
<evidence type="ECO:0000313" key="2">
    <source>
        <dbReference type="Proteomes" id="UP000274131"/>
    </source>
</evidence>
<dbReference type="WBParaSite" id="EVEC_0001140701-mRNA-1">
    <property type="protein sequence ID" value="EVEC_0001140701-mRNA-1"/>
    <property type="gene ID" value="EVEC_0001140701"/>
</dbReference>
<evidence type="ECO:0000313" key="3">
    <source>
        <dbReference type="WBParaSite" id="EVEC_0001140701-mRNA-1"/>
    </source>
</evidence>
<accession>A0A0N4VKL9</accession>
<proteinExistence type="predicted"/>
<sequence>MANFVLLFSASIIVFTVNSFLVIPYEFVELSSRLNVAKCQAKCAIKFGTPIRRRQNNGKVVIYWINNSEEAKKIESFPTATVEALLPHIRYKLLVWKVNKVGIVGRPTESAWFEVLTTDFNEPAYRFSVINHFDFKNGISFLVRGPINYNENAVSLVSQTCDYSITLENSTHCVSKTVTLDESDAIILPKLQYSSGYRITVYAWKNLNISSNQNMELDNRIYSINKTTPRCEDYLNFADVQCEFKLHAEVLSAGIVKVEWNPPISFRRIYIYRLEYDVVGTSKDGKRMQTLQTNFEFLDAATTSTVLQVPHSGVKTYNIRLTCFNKRIEGIDAEFQLDNVIVRLVQTDRTQFTVLSCSALLAILLLGHFTCGKLNRKPTRAVSPDVKTVIYYI</sequence>
<dbReference type="Proteomes" id="UP000274131">
    <property type="component" value="Unassembled WGS sequence"/>
</dbReference>
<gene>
    <name evidence="1" type="ORF">EVEC_LOCUS10714</name>
</gene>
<dbReference type="EMBL" id="UXUI01011124">
    <property type="protein sequence ID" value="VDD95963.1"/>
    <property type="molecule type" value="Genomic_DNA"/>
</dbReference>
<organism evidence="3">
    <name type="scientific">Enterobius vermicularis</name>
    <name type="common">Human pinworm</name>
    <dbReference type="NCBI Taxonomy" id="51028"/>
    <lineage>
        <taxon>Eukaryota</taxon>
        <taxon>Metazoa</taxon>
        <taxon>Ecdysozoa</taxon>
        <taxon>Nematoda</taxon>
        <taxon>Chromadorea</taxon>
        <taxon>Rhabditida</taxon>
        <taxon>Spirurina</taxon>
        <taxon>Oxyuridomorpha</taxon>
        <taxon>Oxyuroidea</taxon>
        <taxon>Oxyuridae</taxon>
        <taxon>Enterobius</taxon>
    </lineage>
</organism>
<evidence type="ECO:0000313" key="1">
    <source>
        <dbReference type="EMBL" id="VDD95963.1"/>
    </source>
</evidence>
<dbReference type="STRING" id="51028.A0A0N4VKL9"/>
<dbReference type="AlphaFoldDB" id="A0A0N4VKL9"/>
<reference evidence="3" key="1">
    <citation type="submission" date="2017-02" db="UniProtKB">
        <authorList>
            <consortium name="WormBaseParasite"/>
        </authorList>
    </citation>
    <scope>IDENTIFICATION</scope>
</reference>
<keyword evidence="2" id="KW-1185">Reference proteome</keyword>
<name>A0A0N4VKL9_ENTVE</name>
<dbReference type="SUPFAM" id="SSF49265">
    <property type="entry name" value="Fibronectin type III"/>
    <property type="match status" value="1"/>
</dbReference>